<protein>
    <submittedName>
        <fullName evidence="2">Uncharacterized protein</fullName>
    </submittedName>
</protein>
<reference evidence="2" key="1">
    <citation type="submission" date="2022-03" db="EMBL/GenBank/DDBJ databases">
        <authorList>
            <person name="Tunstrom K."/>
        </authorList>
    </citation>
    <scope>NUCLEOTIDE SEQUENCE</scope>
</reference>
<sequence length="130" mass="13767">MSRGHVRDRGRVPTPPAPENPAVLRHSAPSNLGGGGTDRVRVPGLSGERPEKGGDEVGPEKGDDNSFVIDVSDASMRSGSPCESDSSGRFWKRRRCDTDDGASDADNDDARSKISTARRGRGRPPTAGQL</sequence>
<organism evidence="2 3">
    <name type="scientific">Euphydryas editha</name>
    <name type="common">Edith's checkerspot</name>
    <dbReference type="NCBI Taxonomy" id="104508"/>
    <lineage>
        <taxon>Eukaryota</taxon>
        <taxon>Metazoa</taxon>
        <taxon>Ecdysozoa</taxon>
        <taxon>Arthropoda</taxon>
        <taxon>Hexapoda</taxon>
        <taxon>Insecta</taxon>
        <taxon>Pterygota</taxon>
        <taxon>Neoptera</taxon>
        <taxon>Endopterygota</taxon>
        <taxon>Lepidoptera</taxon>
        <taxon>Glossata</taxon>
        <taxon>Ditrysia</taxon>
        <taxon>Papilionoidea</taxon>
        <taxon>Nymphalidae</taxon>
        <taxon>Nymphalinae</taxon>
        <taxon>Euphydryas</taxon>
    </lineage>
</organism>
<proteinExistence type="predicted"/>
<feature type="compositionally biased region" description="Polar residues" evidence="1">
    <location>
        <begin position="75"/>
        <end position="87"/>
    </location>
</feature>
<evidence type="ECO:0000313" key="2">
    <source>
        <dbReference type="EMBL" id="CAH2090003.1"/>
    </source>
</evidence>
<evidence type="ECO:0000256" key="1">
    <source>
        <dbReference type="SAM" id="MobiDB-lite"/>
    </source>
</evidence>
<keyword evidence="3" id="KW-1185">Reference proteome</keyword>
<evidence type="ECO:0000313" key="3">
    <source>
        <dbReference type="Proteomes" id="UP001153954"/>
    </source>
</evidence>
<name>A0AAU9TVZ7_EUPED</name>
<dbReference type="AlphaFoldDB" id="A0AAU9TVZ7"/>
<gene>
    <name evidence="2" type="ORF">EEDITHA_LOCUS6005</name>
</gene>
<feature type="compositionally biased region" description="Basic and acidic residues" evidence="1">
    <location>
        <begin position="1"/>
        <end position="11"/>
    </location>
</feature>
<comment type="caution">
    <text evidence="2">The sequence shown here is derived from an EMBL/GenBank/DDBJ whole genome shotgun (WGS) entry which is preliminary data.</text>
</comment>
<dbReference type="Proteomes" id="UP001153954">
    <property type="component" value="Unassembled WGS sequence"/>
</dbReference>
<dbReference type="EMBL" id="CAKOGL010000009">
    <property type="protein sequence ID" value="CAH2090003.1"/>
    <property type="molecule type" value="Genomic_DNA"/>
</dbReference>
<feature type="region of interest" description="Disordered" evidence="1">
    <location>
        <begin position="1"/>
        <end position="130"/>
    </location>
</feature>
<accession>A0AAU9TVZ7</accession>
<feature type="compositionally biased region" description="Basic and acidic residues" evidence="1">
    <location>
        <begin position="48"/>
        <end position="64"/>
    </location>
</feature>